<evidence type="ECO:0000256" key="4">
    <source>
        <dbReference type="SAM" id="Phobius"/>
    </source>
</evidence>
<feature type="domain" description="C2" evidence="5">
    <location>
        <begin position="344"/>
        <end position="465"/>
    </location>
</feature>
<feature type="transmembrane region" description="Helical" evidence="4">
    <location>
        <begin position="970"/>
        <end position="995"/>
    </location>
</feature>
<dbReference type="Proteomes" id="UP000820818">
    <property type="component" value="Linkage Group LG9"/>
</dbReference>
<keyword evidence="2" id="KW-0106">Calcium</keyword>
<dbReference type="EMBL" id="WJBH02000009">
    <property type="protein sequence ID" value="KAI9552702.1"/>
    <property type="molecule type" value="Genomic_DNA"/>
</dbReference>
<dbReference type="InterPro" id="IPR035892">
    <property type="entry name" value="C2_domain_sf"/>
</dbReference>
<feature type="region of interest" description="Disordered" evidence="3">
    <location>
        <begin position="131"/>
        <end position="185"/>
    </location>
</feature>
<dbReference type="PANTHER" id="PTHR45911">
    <property type="entry name" value="C2 DOMAIN-CONTAINING PROTEIN"/>
    <property type="match status" value="1"/>
</dbReference>
<dbReference type="PROSITE" id="PS50004">
    <property type="entry name" value="C2"/>
    <property type="match status" value="3"/>
</dbReference>
<dbReference type="Pfam" id="PF00168">
    <property type="entry name" value="C2"/>
    <property type="match status" value="3"/>
</dbReference>
<sequence>MDGTKKKTFNVVKPRISRIVGPKKINALNHTSLHRFSPILKGKGNDERNTRFQDGWVLCDFNHHASSFCQLLEPEACRRRERLSQSLSALELTLIDFHENAASKSASNFEATLPSEKAALHGDLSSSLSPSVSTLKSVGQQSSAHKSSPMRAFLTPPLMRKRKSNSKHHDDDDGSDSRLSTGNALSTNRHKSFGFLSLLKFKFSDRSGRGKQPVVQSTCPVVAGEELTDSLGDKPAFQSSLTSCVDQPNVLSSTIPEPDQCEDQRNTTTAVISQQDANDNHPQLWASAGLSLAAVAAASSVLPKMTMPKKVTICSKRPFTPHSSLDNPDSKHTMVSPMPALSVSSLPPLLSLQQSGSIQPVGPFRLHVVLKQGRDLAAKDSCGTSDPYVKFKLGNKVIHRSKTVYRDLNPIWEEDFYAHLDDLNTPLHIRVFDYDWGLQDDFLGAATFDLNQLELNKVNLYSLDLFADDTDGRQGIIDLSIGLYPKITEDDGDQRCPSKIGDQAKKLKVQIWSSIVNILIIEGRHLTDKDGEPLCKPYLRLRLANEKYKTKSVTRNSNTSVTWLEQFDFHLYEDQSHFLEINLHEKEWKGSLGRDESIARAVLDLGSIEGERTHSLNCEFQHGGSGVLSLLITISGTTASETISDLSTHQLAEHSKEAELIQKRYSLWKTLHNLRDVGHLSVKVFRATGLASADIGGKSDPFCVLQLVNSRLQTQTEYKTLNPSWNKIFTFNVKDINSVLQVTVYDEDRDHRFEFLGAVVIPLLRVVNGQKRWYALKERKLRARAKGNNPQILLELNVVWNEIRATIQTLQPKEKKYIEPEVKFNRHTFVRNVIRVKAVVMDIIEIGKYIESIWEWESCTRSCVGFAVFLVVTWHFEPYVIPLILLLFFLRNFLIRSFTHAYLSEYHESDYPSGDEDDDDVDEKNKEERKSLKEKLQSIQEATLTVQNSIGYLASLFESVKNTFNFSVPFLSYLAILLLIASCILLYAVPLRYLILCWGINKFTRKLFRPHSIPNNEALDFLSRVPDDEQLADYRELRLDLPADNGDKTNRKVTKKK</sequence>
<dbReference type="CDD" id="cd08377">
    <property type="entry name" value="C2C_MCTP_PRT"/>
    <property type="match status" value="1"/>
</dbReference>
<evidence type="ECO:0000313" key="7">
    <source>
        <dbReference type="Proteomes" id="UP000820818"/>
    </source>
</evidence>
<keyword evidence="4" id="KW-0812">Transmembrane</keyword>
<reference evidence="6 7" key="1">
    <citation type="submission" date="2022-05" db="EMBL/GenBank/DDBJ databases">
        <title>A multi-omics perspective on studying reproductive biology in Daphnia sinensis.</title>
        <authorList>
            <person name="Jia J."/>
        </authorList>
    </citation>
    <scope>NUCLEOTIDE SEQUENCE [LARGE SCALE GENOMIC DNA]</scope>
    <source>
        <strain evidence="6 7">WSL</strain>
    </source>
</reference>
<evidence type="ECO:0000256" key="2">
    <source>
        <dbReference type="ARBA" id="ARBA00022837"/>
    </source>
</evidence>
<dbReference type="AlphaFoldDB" id="A0AAD5KHX5"/>
<evidence type="ECO:0000256" key="3">
    <source>
        <dbReference type="SAM" id="MobiDB-lite"/>
    </source>
</evidence>
<comment type="caution">
    <text evidence="6">The sequence shown here is derived from an EMBL/GenBank/DDBJ whole genome shotgun (WGS) entry which is preliminary data.</text>
</comment>
<keyword evidence="4" id="KW-1133">Transmembrane helix</keyword>
<dbReference type="SMART" id="SM00239">
    <property type="entry name" value="C2"/>
    <property type="match status" value="3"/>
</dbReference>
<proteinExistence type="predicted"/>
<dbReference type="SUPFAM" id="SSF49562">
    <property type="entry name" value="C2 domain (Calcium/lipid-binding domain, CaLB)"/>
    <property type="match status" value="3"/>
</dbReference>
<dbReference type="PANTHER" id="PTHR45911:SF4">
    <property type="entry name" value="MULTIPLE C2 AND TRANSMEMBRANE DOMAIN-CONTAINING PROTEIN"/>
    <property type="match status" value="1"/>
</dbReference>
<dbReference type="InterPro" id="IPR000008">
    <property type="entry name" value="C2_dom"/>
</dbReference>
<dbReference type="GO" id="GO:0046928">
    <property type="term" value="P:regulation of neurotransmitter secretion"/>
    <property type="evidence" value="ECO:0007669"/>
    <property type="project" value="TreeGrafter"/>
</dbReference>
<feature type="domain" description="C2" evidence="5">
    <location>
        <begin position="496"/>
        <end position="618"/>
    </location>
</feature>
<evidence type="ECO:0000313" key="6">
    <source>
        <dbReference type="EMBL" id="KAI9552702.1"/>
    </source>
</evidence>
<organism evidence="6 7">
    <name type="scientific">Daphnia sinensis</name>
    <dbReference type="NCBI Taxonomy" id="1820382"/>
    <lineage>
        <taxon>Eukaryota</taxon>
        <taxon>Metazoa</taxon>
        <taxon>Ecdysozoa</taxon>
        <taxon>Arthropoda</taxon>
        <taxon>Crustacea</taxon>
        <taxon>Branchiopoda</taxon>
        <taxon>Diplostraca</taxon>
        <taxon>Cladocera</taxon>
        <taxon>Anomopoda</taxon>
        <taxon>Daphniidae</taxon>
        <taxon>Daphnia</taxon>
        <taxon>Daphnia similis group</taxon>
    </lineage>
</organism>
<accession>A0AAD5KHX5</accession>
<evidence type="ECO:0000259" key="5">
    <source>
        <dbReference type="PROSITE" id="PS50004"/>
    </source>
</evidence>
<dbReference type="GO" id="GO:0005509">
    <property type="term" value="F:calcium ion binding"/>
    <property type="evidence" value="ECO:0007669"/>
    <property type="project" value="TreeGrafter"/>
</dbReference>
<dbReference type="GO" id="GO:0030672">
    <property type="term" value="C:synaptic vesicle membrane"/>
    <property type="evidence" value="ECO:0007669"/>
    <property type="project" value="TreeGrafter"/>
</dbReference>
<gene>
    <name evidence="6" type="ORF">GHT06_020581</name>
</gene>
<keyword evidence="4" id="KW-0472">Membrane</keyword>
<keyword evidence="7" id="KW-1185">Reference proteome</keyword>
<name>A0AAD5KHX5_9CRUS</name>
<protein>
    <recommendedName>
        <fullName evidence="5">C2 domain-containing protein</fullName>
    </recommendedName>
</protein>
<dbReference type="FunFam" id="2.60.40.150:FF:000167">
    <property type="entry name" value="Multiple C2 domains, transmembrane 2a"/>
    <property type="match status" value="1"/>
</dbReference>
<keyword evidence="1" id="KW-0479">Metal-binding</keyword>
<evidence type="ECO:0000256" key="1">
    <source>
        <dbReference type="ARBA" id="ARBA00022723"/>
    </source>
</evidence>
<dbReference type="PRINTS" id="PR00360">
    <property type="entry name" value="C2DOMAIN"/>
</dbReference>
<feature type="domain" description="C2" evidence="5">
    <location>
        <begin position="663"/>
        <end position="776"/>
    </location>
</feature>
<dbReference type="Gene3D" id="2.60.40.150">
    <property type="entry name" value="C2 domain"/>
    <property type="match status" value="3"/>
</dbReference>
<dbReference type="FunFam" id="2.60.40.150:FF:000050">
    <property type="entry name" value="Multiple C2 and transmembrane domain containing 1"/>
    <property type="match status" value="1"/>
</dbReference>